<organism evidence="1 2">
    <name type="scientific">Arctium lappa</name>
    <name type="common">Greater burdock</name>
    <name type="synonym">Lappa major</name>
    <dbReference type="NCBI Taxonomy" id="4217"/>
    <lineage>
        <taxon>Eukaryota</taxon>
        <taxon>Viridiplantae</taxon>
        <taxon>Streptophyta</taxon>
        <taxon>Embryophyta</taxon>
        <taxon>Tracheophyta</taxon>
        <taxon>Spermatophyta</taxon>
        <taxon>Magnoliopsida</taxon>
        <taxon>eudicotyledons</taxon>
        <taxon>Gunneridae</taxon>
        <taxon>Pentapetalae</taxon>
        <taxon>asterids</taxon>
        <taxon>campanulids</taxon>
        <taxon>Asterales</taxon>
        <taxon>Asteraceae</taxon>
        <taxon>Carduoideae</taxon>
        <taxon>Cardueae</taxon>
        <taxon>Arctiinae</taxon>
        <taxon>Arctium</taxon>
    </lineage>
</organism>
<comment type="caution">
    <text evidence="1">The sequence shown here is derived from an EMBL/GenBank/DDBJ whole genome shotgun (WGS) entry which is preliminary data.</text>
</comment>
<protein>
    <submittedName>
        <fullName evidence="1">Uncharacterized protein</fullName>
    </submittedName>
</protein>
<reference evidence="1 2" key="2">
    <citation type="journal article" date="2022" name="Mol. Ecol. Resour.">
        <title>The genomes of chicory, endive, great burdock and yacon provide insights into Asteraceae paleo-polyploidization history and plant inulin production.</title>
        <authorList>
            <person name="Fan W."/>
            <person name="Wang S."/>
            <person name="Wang H."/>
            <person name="Wang A."/>
            <person name="Jiang F."/>
            <person name="Liu H."/>
            <person name="Zhao H."/>
            <person name="Xu D."/>
            <person name="Zhang Y."/>
        </authorList>
    </citation>
    <scope>NUCLEOTIDE SEQUENCE [LARGE SCALE GENOMIC DNA]</scope>
    <source>
        <strain evidence="2">cv. Niubang</strain>
    </source>
</reference>
<evidence type="ECO:0000313" key="2">
    <source>
        <dbReference type="Proteomes" id="UP001055879"/>
    </source>
</evidence>
<proteinExistence type="predicted"/>
<accession>A0ACB8Y604</accession>
<evidence type="ECO:0000313" key="1">
    <source>
        <dbReference type="EMBL" id="KAI3680479.1"/>
    </source>
</evidence>
<gene>
    <name evidence="1" type="ORF">L6452_35250</name>
</gene>
<sequence>MADSKETSLITTINHKTNTKSNYWIIDALESNSFSWIFPDQSNLWKAGLSWSIFFLLAICVPILSHFAFQCSACDHHHRRPFDWIVQSSLSVFSAISFVSLSYFSRKYGLRRFLFLDKMSDVSDKVRHGYSDQLHKAMKFFCAFVIPCFIGDAIYKIWWFISGAHQIPYISNIYLSHTLACILLLGSWLYRTSLFFLVCVLFKLTCSMQIFRLQDFAKVFEKQGDVGFILTEHLSIRRTLRIISHRFRGFVLSTLILVTASQFASLLVTTSTGSLVNVSTAGELALCSTTLVSGLFICLRNAAKITHKAQSVTSLAAKWHTCATVDSFDDMDPTEEPPSPSPSPSANITSERANNHFDAHQNSDNEEGDGDEDELDNTKLVPIYRHTLSYQKRQALVTYFENNRAGITVFGFMLDRTYLHMIFALQMSLTLWILNKTIGF</sequence>
<dbReference type="EMBL" id="CM042059">
    <property type="protein sequence ID" value="KAI3680479.1"/>
    <property type="molecule type" value="Genomic_DNA"/>
</dbReference>
<keyword evidence="2" id="KW-1185">Reference proteome</keyword>
<name>A0ACB8Y604_ARCLA</name>
<reference evidence="2" key="1">
    <citation type="journal article" date="2022" name="Mol. Ecol. Resour.">
        <title>The genomes of chicory, endive, great burdock and yacon provide insights into Asteraceae palaeo-polyploidization history and plant inulin production.</title>
        <authorList>
            <person name="Fan W."/>
            <person name="Wang S."/>
            <person name="Wang H."/>
            <person name="Wang A."/>
            <person name="Jiang F."/>
            <person name="Liu H."/>
            <person name="Zhao H."/>
            <person name="Xu D."/>
            <person name="Zhang Y."/>
        </authorList>
    </citation>
    <scope>NUCLEOTIDE SEQUENCE [LARGE SCALE GENOMIC DNA]</scope>
    <source>
        <strain evidence="2">cv. Niubang</strain>
    </source>
</reference>
<dbReference type="Proteomes" id="UP001055879">
    <property type="component" value="Linkage Group LG13"/>
</dbReference>